<reference evidence="2" key="2">
    <citation type="journal article" date="2024" name="Plant">
        <title>Genomic evolution and insights into agronomic trait innovations of Sesamum species.</title>
        <authorList>
            <person name="Miao H."/>
            <person name="Wang L."/>
            <person name="Qu L."/>
            <person name="Liu H."/>
            <person name="Sun Y."/>
            <person name="Le M."/>
            <person name="Wang Q."/>
            <person name="Wei S."/>
            <person name="Zheng Y."/>
            <person name="Lin W."/>
            <person name="Duan Y."/>
            <person name="Cao H."/>
            <person name="Xiong S."/>
            <person name="Wang X."/>
            <person name="Wei L."/>
            <person name="Li C."/>
            <person name="Ma Q."/>
            <person name="Ju M."/>
            <person name="Zhao R."/>
            <person name="Li G."/>
            <person name="Mu C."/>
            <person name="Tian Q."/>
            <person name="Mei H."/>
            <person name="Zhang T."/>
            <person name="Gao T."/>
            <person name="Zhang H."/>
        </authorList>
    </citation>
    <scope>NUCLEOTIDE SEQUENCE</scope>
    <source>
        <strain evidence="2">K16</strain>
    </source>
</reference>
<evidence type="ECO:0000313" key="2">
    <source>
        <dbReference type="EMBL" id="KAK4400731.1"/>
    </source>
</evidence>
<comment type="caution">
    <text evidence="2">The sequence shown here is derived from an EMBL/GenBank/DDBJ whole genome shotgun (WGS) entry which is preliminary data.</text>
</comment>
<dbReference type="InterPro" id="IPR018289">
    <property type="entry name" value="MULE_transposase_dom"/>
</dbReference>
<protein>
    <recommendedName>
        <fullName evidence="1">MULE transposase domain-containing protein</fullName>
    </recommendedName>
</protein>
<evidence type="ECO:0000259" key="1">
    <source>
        <dbReference type="Pfam" id="PF10551"/>
    </source>
</evidence>
<organism evidence="2 3">
    <name type="scientific">Sesamum angolense</name>
    <dbReference type="NCBI Taxonomy" id="2727404"/>
    <lineage>
        <taxon>Eukaryota</taxon>
        <taxon>Viridiplantae</taxon>
        <taxon>Streptophyta</taxon>
        <taxon>Embryophyta</taxon>
        <taxon>Tracheophyta</taxon>
        <taxon>Spermatophyta</taxon>
        <taxon>Magnoliopsida</taxon>
        <taxon>eudicotyledons</taxon>
        <taxon>Gunneridae</taxon>
        <taxon>Pentapetalae</taxon>
        <taxon>asterids</taxon>
        <taxon>lamiids</taxon>
        <taxon>Lamiales</taxon>
        <taxon>Pedaliaceae</taxon>
        <taxon>Sesamum</taxon>
    </lineage>
</organism>
<dbReference type="PANTHER" id="PTHR31973:SF191">
    <property type="entry name" value="OS05G0489400 PROTEIN"/>
    <property type="match status" value="1"/>
</dbReference>
<proteinExistence type="predicted"/>
<dbReference type="Proteomes" id="UP001289374">
    <property type="component" value="Unassembled WGS sequence"/>
</dbReference>
<dbReference type="EMBL" id="JACGWL010000006">
    <property type="protein sequence ID" value="KAK4400731.1"/>
    <property type="molecule type" value="Genomic_DNA"/>
</dbReference>
<sequence length="305" mass="35668">MHKFKIDPKRGIKEFKVDAIEDTRCNITRNQVARAKKLALPMLEGSASEQYALLWDYTDEIKRSNPGSIVILGTEQEGEQNMFNRFYVDGCHSKGAYGGVLLSTVSIDPNNNFFPICYAVVMKENKDTWDWFLTLLKMDLNVEECGPITFMSDKQKGLVGALQELFRNAEHRFCVRHLHSNVKNYGFRGLTLKNILWKAARATTVNEFTRRMQEMKDLDEGAFAWFNDKNHKEWSRSHFSCYPRCDILLNNACESFNSNILEARDKPILSMLEWIMEYLMQRLQQNRDRAKKKRWKKVLYVTPPL</sequence>
<dbReference type="AlphaFoldDB" id="A0AAE2BWU8"/>
<keyword evidence="3" id="KW-1185">Reference proteome</keyword>
<dbReference type="PANTHER" id="PTHR31973">
    <property type="entry name" value="POLYPROTEIN, PUTATIVE-RELATED"/>
    <property type="match status" value="1"/>
</dbReference>
<feature type="domain" description="MULE transposase" evidence="1">
    <location>
        <begin position="87"/>
        <end position="181"/>
    </location>
</feature>
<gene>
    <name evidence="2" type="ORF">Sango_1179200</name>
</gene>
<evidence type="ECO:0000313" key="3">
    <source>
        <dbReference type="Proteomes" id="UP001289374"/>
    </source>
</evidence>
<dbReference type="Pfam" id="PF10551">
    <property type="entry name" value="MULE"/>
    <property type="match status" value="1"/>
</dbReference>
<accession>A0AAE2BWU8</accession>
<reference evidence="2" key="1">
    <citation type="submission" date="2020-06" db="EMBL/GenBank/DDBJ databases">
        <authorList>
            <person name="Li T."/>
            <person name="Hu X."/>
            <person name="Zhang T."/>
            <person name="Song X."/>
            <person name="Zhang H."/>
            <person name="Dai N."/>
            <person name="Sheng W."/>
            <person name="Hou X."/>
            <person name="Wei L."/>
        </authorList>
    </citation>
    <scope>NUCLEOTIDE SEQUENCE</scope>
    <source>
        <strain evidence="2">K16</strain>
        <tissue evidence="2">Leaf</tissue>
    </source>
</reference>
<name>A0AAE2BWU8_9LAMI</name>